<gene>
    <name evidence="9" type="ORF">FBT96_15330</name>
</gene>
<dbReference type="GO" id="GO:0009307">
    <property type="term" value="P:DNA restriction-modification system"/>
    <property type="evidence" value="ECO:0007669"/>
    <property type="project" value="UniProtKB-KW"/>
</dbReference>
<dbReference type="RefSeq" id="WP_136908142.1">
    <property type="nucleotide sequence ID" value="NZ_SWJZ01000067.1"/>
</dbReference>
<evidence type="ECO:0000313" key="9">
    <source>
        <dbReference type="EMBL" id="TKD15787.1"/>
    </source>
</evidence>
<keyword evidence="6" id="KW-0680">Restriction system</keyword>
<dbReference type="Gene3D" id="3.40.50.150">
    <property type="entry name" value="Vaccinia Virus protein VP39"/>
    <property type="match status" value="1"/>
</dbReference>
<evidence type="ECO:0000256" key="3">
    <source>
        <dbReference type="ARBA" id="ARBA00022603"/>
    </source>
</evidence>
<evidence type="ECO:0000256" key="1">
    <source>
        <dbReference type="ARBA" id="ARBA00006594"/>
    </source>
</evidence>
<dbReference type="GO" id="GO:0009007">
    <property type="term" value="F:site-specific DNA-methyltransferase (adenine-specific) activity"/>
    <property type="evidence" value="ECO:0007669"/>
    <property type="project" value="UniProtKB-EC"/>
</dbReference>
<dbReference type="SUPFAM" id="SSF53335">
    <property type="entry name" value="S-adenosyl-L-methionine-dependent methyltransferases"/>
    <property type="match status" value="1"/>
</dbReference>
<dbReference type="EC" id="2.1.1.72" evidence="2"/>
<keyword evidence="3 9" id="KW-0489">Methyltransferase</keyword>
<dbReference type="InterPro" id="IPR051537">
    <property type="entry name" value="DNA_Adenine_Mtase"/>
</dbReference>
<evidence type="ECO:0000256" key="5">
    <source>
        <dbReference type="ARBA" id="ARBA00022691"/>
    </source>
</evidence>
<accession>A0A4U1JMZ1</accession>
<dbReference type="GO" id="GO:0008170">
    <property type="term" value="F:N-methyltransferase activity"/>
    <property type="evidence" value="ECO:0007669"/>
    <property type="project" value="InterPro"/>
</dbReference>
<dbReference type="EMBL" id="SWJZ01000067">
    <property type="protein sequence ID" value="TKD15787.1"/>
    <property type="molecule type" value="Genomic_DNA"/>
</dbReference>
<dbReference type="PANTHER" id="PTHR42933:SF4">
    <property type="entry name" value="TYPE I RESTRICTION ENZYME ECOKI METHYLASE SUBUNIT"/>
    <property type="match status" value="1"/>
</dbReference>
<reference evidence="9 10" key="1">
    <citation type="submission" date="2019-04" db="EMBL/GenBank/DDBJ databases">
        <title>Draft Whole-Genome sequence of the purple photosynthetic bacterium Rhodobacter capsulatus SP108 with an indigenous class A beta-lactamase.</title>
        <authorList>
            <person name="Robertson S."/>
            <person name="Meyer T.E."/>
            <person name="Kyndt J.A."/>
        </authorList>
    </citation>
    <scope>NUCLEOTIDE SEQUENCE [LARGE SCALE GENOMIC DNA]</scope>
    <source>
        <strain evidence="9 10">SP108</strain>
    </source>
</reference>
<evidence type="ECO:0000256" key="2">
    <source>
        <dbReference type="ARBA" id="ARBA00011900"/>
    </source>
</evidence>
<organism evidence="9 10">
    <name type="scientific">Rhodobacter capsulatus</name>
    <name type="common">Rhodopseudomonas capsulata</name>
    <dbReference type="NCBI Taxonomy" id="1061"/>
    <lineage>
        <taxon>Bacteria</taxon>
        <taxon>Pseudomonadati</taxon>
        <taxon>Pseudomonadota</taxon>
        <taxon>Alphaproteobacteria</taxon>
        <taxon>Rhodobacterales</taxon>
        <taxon>Rhodobacter group</taxon>
        <taxon>Rhodobacter</taxon>
    </lineage>
</organism>
<evidence type="ECO:0000256" key="4">
    <source>
        <dbReference type="ARBA" id="ARBA00022679"/>
    </source>
</evidence>
<dbReference type="GO" id="GO:0032259">
    <property type="term" value="P:methylation"/>
    <property type="evidence" value="ECO:0007669"/>
    <property type="project" value="UniProtKB-KW"/>
</dbReference>
<dbReference type="Pfam" id="PF02384">
    <property type="entry name" value="N6_Mtase"/>
    <property type="match status" value="1"/>
</dbReference>
<dbReference type="GO" id="GO:0003677">
    <property type="term" value="F:DNA binding"/>
    <property type="evidence" value="ECO:0007669"/>
    <property type="project" value="InterPro"/>
</dbReference>
<dbReference type="PROSITE" id="PS00092">
    <property type="entry name" value="N6_MTASE"/>
    <property type="match status" value="1"/>
</dbReference>
<name>A0A4U1JMZ1_RHOCA</name>
<comment type="catalytic activity">
    <reaction evidence="7">
        <text>a 2'-deoxyadenosine in DNA + S-adenosyl-L-methionine = an N(6)-methyl-2'-deoxyadenosine in DNA + S-adenosyl-L-homocysteine + H(+)</text>
        <dbReference type="Rhea" id="RHEA:15197"/>
        <dbReference type="Rhea" id="RHEA-COMP:12418"/>
        <dbReference type="Rhea" id="RHEA-COMP:12419"/>
        <dbReference type="ChEBI" id="CHEBI:15378"/>
        <dbReference type="ChEBI" id="CHEBI:57856"/>
        <dbReference type="ChEBI" id="CHEBI:59789"/>
        <dbReference type="ChEBI" id="CHEBI:90615"/>
        <dbReference type="ChEBI" id="CHEBI:90616"/>
        <dbReference type="EC" id="2.1.1.72"/>
    </reaction>
</comment>
<dbReference type="AlphaFoldDB" id="A0A4U1JMZ1"/>
<dbReference type="Proteomes" id="UP000310597">
    <property type="component" value="Unassembled WGS sequence"/>
</dbReference>
<dbReference type="InterPro" id="IPR002052">
    <property type="entry name" value="DNA_methylase_N6_adenine_CS"/>
</dbReference>
<sequence>MSEDLVSGSPRPLGRYEYRRLGATTLGQLKRAKLLRRPVLPEHAQRKPDGIIYLPLGGIKAVVEIKQPAEMKTQHVPGLIKTYAPIAVGASCKVLILTDSKRSIWVNALTGNPILDEAGNPVTTLVDPVQIESSKIAPEAARKIVDLLETADHSISETNDQFKPIRVIDPTPLARTVWQKIWINTGKEPEKCLYNVVEILVFKFLSDLGVLTGNYTFKRVVEIIAPGGKEREEEALDHYAKVIRDRIRVLFPKGTDNTTIINGTIFVNEAGQPNLSQAGLFGEVIRAFQAFDDEHGSLRYIDRSFKTRLYESFLRQSAGVKALGQYFTPRNVVQSMVRISDASRLKAGDGLCDPFCGVGGFILEAIAENPNLQKEFEPKDGKVSPTIAFRGYDKGTDEKDDERTIILAKANMLVYLSDLLAQYPSEAHMREFSGAFNNVFRLLRTNLGTFGQVDPEERYDLILTNPPYVTSGTSSLHNAIKSQDLGNHYAVGGRGTESLAIQWIVEHLKHNGQAFIVAPDGLLNQSTMTDYIKSTCQVLAVIALPSRTFYSTPKKTYILAIRRKVDGEATQATPVFTYLVSEIGESRDARRVRITENDLSTMELAYQYFRAAPDKFSSADPRCKILPWRNFDDLRTWLIDRLWTHEEKVALGIAEEVFEVDSDTMAKMIDEASAALDALRAALK</sequence>
<evidence type="ECO:0000259" key="8">
    <source>
        <dbReference type="Pfam" id="PF02384"/>
    </source>
</evidence>
<evidence type="ECO:0000256" key="6">
    <source>
        <dbReference type="ARBA" id="ARBA00022747"/>
    </source>
</evidence>
<protein>
    <recommendedName>
        <fullName evidence="2">site-specific DNA-methyltransferase (adenine-specific)</fullName>
        <ecNumber evidence="2">2.1.1.72</ecNumber>
    </recommendedName>
</protein>
<dbReference type="OrthoDB" id="9806213at2"/>
<keyword evidence="4" id="KW-0808">Transferase</keyword>
<keyword evidence="5" id="KW-0949">S-adenosyl-L-methionine</keyword>
<evidence type="ECO:0000313" key="10">
    <source>
        <dbReference type="Proteomes" id="UP000310597"/>
    </source>
</evidence>
<feature type="domain" description="DNA methylase adenine-specific" evidence="8">
    <location>
        <begin position="308"/>
        <end position="617"/>
    </location>
</feature>
<dbReference type="InterPro" id="IPR029063">
    <property type="entry name" value="SAM-dependent_MTases_sf"/>
</dbReference>
<comment type="similarity">
    <text evidence="1">Belongs to the N(4)/N(6)-methyltransferase family.</text>
</comment>
<dbReference type="InterPro" id="IPR003356">
    <property type="entry name" value="DNA_methylase_A-5"/>
</dbReference>
<dbReference type="PANTHER" id="PTHR42933">
    <property type="entry name" value="SLR6095 PROTEIN"/>
    <property type="match status" value="1"/>
</dbReference>
<proteinExistence type="inferred from homology"/>
<evidence type="ECO:0000256" key="7">
    <source>
        <dbReference type="ARBA" id="ARBA00047942"/>
    </source>
</evidence>
<dbReference type="PRINTS" id="PR00507">
    <property type="entry name" value="N12N6MTFRASE"/>
</dbReference>
<comment type="caution">
    <text evidence="9">The sequence shown here is derived from an EMBL/GenBank/DDBJ whole genome shotgun (WGS) entry which is preliminary data.</text>
</comment>